<dbReference type="AlphaFoldDB" id="A0A9P0ACH7"/>
<feature type="region of interest" description="Disordered" evidence="1">
    <location>
        <begin position="55"/>
        <end position="111"/>
    </location>
</feature>
<proteinExistence type="predicted"/>
<evidence type="ECO:0000256" key="2">
    <source>
        <dbReference type="SAM" id="Phobius"/>
    </source>
</evidence>
<dbReference type="Proteomes" id="UP001152759">
    <property type="component" value="Chromosome 4"/>
</dbReference>
<reference evidence="4" key="1">
    <citation type="submission" date="2021-12" db="EMBL/GenBank/DDBJ databases">
        <authorList>
            <person name="King R."/>
        </authorList>
    </citation>
    <scope>NUCLEOTIDE SEQUENCE</scope>
</reference>
<evidence type="ECO:0000313" key="4">
    <source>
        <dbReference type="EMBL" id="CAH0388865.1"/>
    </source>
</evidence>
<sequence length="412" mass="45772">MTYIEGIGDEVIECLIVLVIIVFATLAWWSTSTSDRPLMRTVYIVALHGRSASENGQPVGLTEAQNGTQQSDATLLPPHSSSIKQEETVEPVAEVSLTDDSPDGASSQASGNSECLEVVGIMDEGIQNDTSTDDSPSNVLRQRRIAFFQNRGSTLLEPTSSSNIDNQNKEQTESREGTPQEVATDKCVEDQTEDNAKQDEPLNQSSSGNSERTTEQAPSESQTSHSGTQPIGDDCIKIKLMYLNEEQKLVDGRRQELLGEFKRRHFSTELSANKVVKLIFNGRLLLKDAETLQNCGLYNNCVVHCLIHVNRSSQQSATSNNTSNTSSNNHSTRYTNQQNGQQSEWRLGSLLYSCLLIILSFCWYCQFSYSQLFTFTTTAALTVLTLLFLISLLPNNIPYLEYLHNNEVHVMH</sequence>
<dbReference type="InterPro" id="IPR029071">
    <property type="entry name" value="Ubiquitin-like_domsf"/>
</dbReference>
<feature type="compositionally biased region" description="Polar residues" evidence="1">
    <location>
        <begin position="201"/>
        <end position="229"/>
    </location>
</feature>
<evidence type="ECO:0000256" key="1">
    <source>
        <dbReference type="SAM" id="MobiDB-lite"/>
    </source>
</evidence>
<feature type="compositionally biased region" description="Low complexity" evidence="1">
    <location>
        <begin position="315"/>
        <end position="336"/>
    </location>
</feature>
<dbReference type="PROSITE" id="PS50053">
    <property type="entry name" value="UBIQUITIN_2"/>
    <property type="match status" value="1"/>
</dbReference>
<dbReference type="InterPro" id="IPR000626">
    <property type="entry name" value="Ubiquitin-like_dom"/>
</dbReference>
<accession>A0A9P0ACH7</accession>
<keyword evidence="5" id="KW-1185">Reference proteome</keyword>
<keyword evidence="2" id="KW-0812">Transmembrane</keyword>
<dbReference type="CDD" id="cd17057">
    <property type="entry name" value="Ubl_TMUB1_like"/>
    <property type="match status" value="1"/>
</dbReference>
<name>A0A9P0ACH7_BEMTA</name>
<dbReference type="InterPro" id="IPR040352">
    <property type="entry name" value="TMUB1/2"/>
</dbReference>
<keyword evidence="2" id="KW-1133">Transmembrane helix</keyword>
<dbReference type="Pfam" id="PF00240">
    <property type="entry name" value="ubiquitin"/>
    <property type="match status" value="1"/>
</dbReference>
<dbReference type="SUPFAM" id="SSF54236">
    <property type="entry name" value="Ubiquitin-like"/>
    <property type="match status" value="1"/>
</dbReference>
<feature type="transmembrane region" description="Helical" evidence="2">
    <location>
        <begin position="12"/>
        <end position="30"/>
    </location>
</feature>
<dbReference type="PANTHER" id="PTHR14557">
    <property type="entry name" value="PROTEIN C7ORF21"/>
    <property type="match status" value="1"/>
</dbReference>
<dbReference type="Gene3D" id="3.10.20.90">
    <property type="entry name" value="Phosphatidylinositol 3-kinase Catalytic Subunit, Chain A, domain 1"/>
    <property type="match status" value="1"/>
</dbReference>
<evidence type="ECO:0000313" key="5">
    <source>
        <dbReference type="Proteomes" id="UP001152759"/>
    </source>
</evidence>
<feature type="region of interest" description="Disordered" evidence="1">
    <location>
        <begin position="315"/>
        <end position="337"/>
    </location>
</feature>
<dbReference type="KEGG" id="btab:109044457"/>
<feature type="compositionally biased region" description="Polar residues" evidence="1">
    <location>
        <begin position="63"/>
        <end position="83"/>
    </location>
</feature>
<feature type="compositionally biased region" description="Polar residues" evidence="1">
    <location>
        <begin position="150"/>
        <end position="166"/>
    </location>
</feature>
<keyword evidence="2" id="KW-0472">Membrane</keyword>
<organism evidence="4 5">
    <name type="scientific">Bemisia tabaci</name>
    <name type="common">Sweetpotato whitefly</name>
    <name type="synonym">Aleurodes tabaci</name>
    <dbReference type="NCBI Taxonomy" id="7038"/>
    <lineage>
        <taxon>Eukaryota</taxon>
        <taxon>Metazoa</taxon>
        <taxon>Ecdysozoa</taxon>
        <taxon>Arthropoda</taxon>
        <taxon>Hexapoda</taxon>
        <taxon>Insecta</taxon>
        <taxon>Pterygota</taxon>
        <taxon>Neoptera</taxon>
        <taxon>Paraneoptera</taxon>
        <taxon>Hemiptera</taxon>
        <taxon>Sternorrhyncha</taxon>
        <taxon>Aleyrodoidea</taxon>
        <taxon>Aleyrodidae</taxon>
        <taxon>Aleyrodinae</taxon>
        <taxon>Bemisia</taxon>
    </lineage>
</organism>
<feature type="compositionally biased region" description="Basic and acidic residues" evidence="1">
    <location>
        <begin position="167"/>
        <end position="200"/>
    </location>
</feature>
<feature type="transmembrane region" description="Helical" evidence="2">
    <location>
        <begin position="345"/>
        <end position="365"/>
    </location>
</feature>
<feature type="transmembrane region" description="Helical" evidence="2">
    <location>
        <begin position="372"/>
        <end position="393"/>
    </location>
</feature>
<gene>
    <name evidence="4" type="ORF">BEMITA_LOCUS7750</name>
</gene>
<dbReference type="PANTHER" id="PTHR14557:SF5">
    <property type="entry name" value="UBIQUITIN-LIKE DOMAIN-CONTAINING PROTEIN"/>
    <property type="match status" value="1"/>
</dbReference>
<protein>
    <recommendedName>
        <fullName evidence="3">Ubiquitin-like domain-containing protein</fullName>
    </recommendedName>
</protein>
<dbReference type="GO" id="GO:0036503">
    <property type="term" value="P:ERAD pathway"/>
    <property type="evidence" value="ECO:0007669"/>
    <property type="project" value="InterPro"/>
</dbReference>
<evidence type="ECO:0000259" key="3">
    <source>
        <dbReference type="PROSITE" id="PS50053"/>
    </source>
</evidence>
<feature type="region of interest" description="Disordered" evidence="1">
    <location>
        <begin position="150"/>
        <end position="231"/>
    </location>
</feature>
<feature type="domain" description="Ubiquitin-like" evidence="3">
    <location>
        <begin position="236"/>
        <end position="304"/>
    </location>
</feature>
<dbReference type="EMBL" id="OU963865">
    <property type="protein sequence ID" value="CAH0388865.1"/>
    <property type="molecule type" value="Genomic_DNA"/>
</dbReference>